<dbReference type="Proteomes" id="UP001165488">
    <property type="component" value="Unassembled WGS sequence"/>
</dbReference>
<evidence type="ECO:0000313" key="2">
    <source>
        <dbReference type="Proteomes" id="UP001165488"/>
    </source>
</evidence>
<sequence>MKRLVFIVEGDTEIILVQNLIVPYLFSLGFTNSIHAQTIITNRKQHKKGGVTDYPKFKNEVTRTLAQGNVIITSVIDFFRLPTDFPGYTYDSTRIDQIENAIWVGKIVKKLSE</sequence>
<reference evidence="1" key="1">
    <citation type="submission" date="2022-03" db="EMBL/GenBank/DDBJ databases">
        <title>De novo assembled genomes of Belliella spp. (Cyclobacteriaceae) strains.</title>
        <authorList>
            <person name="Szabo A."/>
            <person name="Korponai K."/>
            <person name="Felfoldi T."/>
        </authorList>
    </citation>
    <scope>NUCLEOTIDE SEQUENCE</scope>
    <source>
        <strain evidence="1">DSM 107340</strain>
    </source>
</reference>
<keyword evidence="2" id="KW-1185">Reference proteome</keyword>
<dbReference type="EMBL" id="JAKZGS010000004">
    <property type="protein sequence ID" value="MCH7397762.1"/>
    <property type="molecule type" value="Genomic_DNA"/>
</dbReference>
<comment type="caution">
    <text evidence="1">The sequence shown here is derived from an EMBL/GenBank/DDBJ whole genome shotgun (WGS) entry which is preliminary data.</text>
</comment>
<name>A0ABS9UMB1_9BACT</name>
<protein>
    <submittedName>
        <fullName evidence="1">DUF4276 family protein</fullName>
    </submittedName>
</protein>
<dbReference type="RefSeq" id="WP_241274274.1">
    <property type="nucleotide sequence ID" value="NZ_JAKZGS010000004.1"/>
</dbReference>
<evidence type="ECO:0000313" key="1">
    <source>
        <dbReference type="EMBL" id="MCH7397762.1"/>
    </source>
</evidence>
<accession>A0ABS9UMB1</accession>
<organism evidence="1 2">
    <name type="scientific">Belliella calami</name>
    <dbReference type="NCBI Taxonomy" id="2923436"/>
    <lineage>
        <taxon>Bacteria</taxon>
        <taxon>Pseudomonadati</taxon>
        <taxon>Bacteroidota</taxon>
        <taxon>Cytophagia</taxon>
        <taxon>Cytophagales</taxon>
        <taxon>Cyclobacteriaceae</taxon>
        <taxon>Belliella</taxon>
    </lineage>
</organism>
<proteinExistence type="predicted"/>
<gene>
    <name evidence="1" type="ORF">MM236_07175</name>
</gene>